<proteinExistence type="predicted"/>
<dbReference type="RefSeq" id="WP_043666523.1">
    <property type="nucleotide sequence ID" value="NZ_JSEG01000025.1"/>
</dbReference>
<comment type="caution">
    <text evidence="1">The sequence shown here is derived from an EMBL/GenBank/DDBJ whole genome shotgun (WGS) entry which is preliminary data.</text>
</comment>
<gene>
    <name evidence="1" type="ORF">AWN73_12160</name>
</gene>
<name>A0A2S7FBG5_CLOBU</name>
<accession>A0A2S7FBG5</accession>
<protein>
    <recommendedName>
        <fullName evidence="3">Immunoglobulin</fullName>
    </recommendedName>
</protein>
<evidence type="ECO:0008006" key="3">
    <source>
        <dbReference type="Google" id="ProtNLM"/>
    </source>
</evidence>
<dbReference type="Proteomes" id="UP000238081">
    <property type="component" value="Unassembled WGS sequence"/>
</dbReference>
<dbReference type="AlphaFoldDB" id="A0A2S7FBG5"/>
<dbReference type="EMBL" id="LRDH01000100">
    <property type="protein sequence ID" value="PPV15392.1"/>
    <property type="molecule type" value="Genomic_DNA"/>
</dbReference>
<reference evidence="1 2" key="1">
    <citation type="submission" date="2016-01" db="EMBL/GenBank/DDBJ databases">
        <title>Characterization of the Clostridium difficile lineages that are prevalent in Hong Kong and China.</title>
        <authorList>
            <person name="Kwok J.S.-L."/>
            <person name="Lam W.-Y."/>
            <person name="Ip M."/>
            <person name="Chan T.-F."/>
            <person name="Hawkey P.M."/>
            <person name="Tsui S.K.-W."/>
        </authorList>
    </citation>
    <scope>NUCLEOTIDE SEQUENCE [LARGE SCALE GENOMIC DNA]</scope>
    <source>
        <strain evidence="1 2">300064</strain>
    </source>
</reference>
<sequence length="96" mass="11244">MKLTKYEQETIVNYNAGEQTASVYTADKAVMRRFDRLVAEYPEQYQLVEQTEVSKTYSMPKSYVSYRKPRKISEVQREKARSKIEAINQAKNVVVN</sequence>
<evidence type="ECO:0000313" key="2">
    <source>
        <dbReference type="Proteomes" id="UP000238081"/>
    </source>
</evidence>
<organism evidence="1 2">
    <name type="scientific">Clostridium butyricum</name>
    <dbReference type="NCBI Taxonomy" id="1492"/>
    <lineage>
        <taxon>Bacteria</taxon>
        <taxon>Bacillati</taxon>
        <taxon>Bacillota</taxon>
        <taxon>Clostridia</taxon>
        <taxon>Eubacteriales</taxon>
        <taxon>Clostridiaceae</taxon>
        <taxon>Clostridium</taxon>
    </lineage>
</organism>
<evidence type="ECO:0000313" key="1">
    <source>
        <dbReference type="EMBL" id="PPV15392.1"/>
    </source>
</evidence>